<keyword evidence="1" id="KW-0479">Metal-binding</keyword>
<organism evidence="4">
    <name type="scientific">Tanacetum cinerariifolium</name>
    <name type="common">Dalmatian daisy</name>
    <name type="synonym">Chrysanthemum cinerariifolium</name>
    <dbReference type="NCBI Taxonomy" id="118510"/>
    <lineage>
        <taxon>Eukaryota</taxon>
        <taxon>Viridiplantae</taxon>
        <taxon>Streptophyta</taxon>
        <taxon>Embryophyta</taxon>
        <taxon>Tracheophyta</taxon>
        <taxon>Spermatophyta</taxon>
        <taxon>Magnoliopsida</taxon>
        <taxon>eudicotyledons</taxon>
        <taxon>Gunneridae</taxon>
        <taxon>Pentapetalae</taxon>
        <taxon>asterids</taxon>
        <taxon>campanulids</taxon>
        <taxon>Asterales</taxon>
        <taxon>Asteraceae</taxon>
        <taxon>Asteroideae</taxon>
        <taxon>Anthemideae</taxon>
        <taxon>Anthemidinae</taxon>
        <taxon>Tanacetum</taxon>
    </lineage>
</organism>
<evidence type="ECO:0000256" key="2">
    <source>
        <dbReference type="SAM" id="MobiDB-lite"/>
    </source>
</evidence>
<gene>
    <name evidence="4" type="ORF">Tci_896693</name>
</gene>
<sequence length="162" mass="18592">CAIEESKDLEDLTIEELVGSLEAHEQRKNKKKQESFDEALKTKATIKDEKVLFSHQNNHGKETYSRGRNTNRGQGRGREYNNQESEQRSKHFNQNSRDRGRGRGRGGQGYRPSIDCYNCGKHGHYARDCRSAKRTEEKTNLVTEPNVEESGILLMAHEESIL</sequence>
<dbReference type="EMBL" id="BKCJ011354592">
    <property type="protein sequence ID" value="GFD24724.1"/>
    <property type="molecule type" value="Genomic_DNA"/>
</dbReference>
<dbReference type="SUPFAM" id="SSF57756">
    <property type="entry name" value="Retrovirus zinc finger-like domains"/>
    <property type="match status" value="1"/>
</dbReference>
<name>A0A699UXS7_TANCI</name>
<feature type="compositionally biased region" description="Basic and acidic residues" evidence="2">
    <location>
        <begin position="76"/>
        <end position="89"/>
    </location>
</feature>
<protein>
    <recommendedName>
        <fullName evidence="3">CCHC-type domain-containing protein</fullName>
    </recommendedName>
</protein>
<evidence type="ECO:0000313" key="4">
    <source>
        <dbReference type="EMBL" id="GFD24724.1"/>
    </source>
</evidence>
<feature type="region of interest" description="Disordered" evidence="2">
    <location>
        <begin position="43"/>
        <end position="112"/>
    </location>
</feature>
<dbReference type="SMART" id="SM00343">
    <property type="entry name" value="ZnF_C2HC"/>
    <property type="match status" value="1"/>
</dbReference>
<feature type="compositionally biased region" description="Basic and acidic residues" evidence="2">
    <location>
        <begin position="43"/>
        <end position="52"/>
    </location>
</feature>
<feature type="domain" description="CCHC-type" evidence="3">
    <location>
        <begin position="116"/>
        <end position="131"/>
    </location>
</feature>
<evidence type="ECO:0000256" key="1">
    <source>
        <dbReference type="PROSITE-ProRule" id="PRU00047"/>
    </source>
</evidence>
<dbReference type="InterPro" id="IPR036875">
    <property type="entry name" value="Znf_CCHC_sf"/>
</dbReference>
<dbReference type="InterPro" id="IPR001878">
    <property type="entry name" value="Znf_CCHC"/>
</dbReference>
<proteinExistence type="predicted"/>
<feature type="non-terminal residue" evidence="4">
    <location>
        <position position="162"/>
    </location>
</feature>
<dbReference type="Pfam" id="PF00098">
    <property type="entry name" value="zf-CCHC"/>
    <property type="match status" value="1"/>
</dbReference>
<evidence type="ECO:0000259" key="3">
    <source>
        <dbReference type="PROSITE" id="PS50158"/>
    </source>
</evidence>
<dbReference type="GO" id="GO:0003676">
    <property type="term" value="F:nucleic acid binding"/>
    <property type="evidence" value="ECO:0007669"/>
    <property type="project" value="InterPro"/>
</dbReference>
<feature type="non-terminal residue" evidence="4">
    <location>
        <position position="1"/>
    </location>
</feature>
<keyword evidence="1" id="KW-0863">Zinc-finger</keyword>
<dbReference type="Gene3D" id="4.10.60.10">
    <property type="entry name" value="Zinc finger, CCHC-type"/>
    <property type="match status" value="1"/>
</dbReference>
<dbReference type="GO" id="GO:0008270">
    <property type="term" value="F:zinc ion binding"/>
    <property type="evidence" value="ECO:0007669"/>
    <property type="project" value="UniProtKB-KW"/>
</dbReference>
<comment type="caution">
    <text evidence="4">The sequence shown here is derived from an EMBL/GenBank/DDBJ whole genome shotgun (WGS) entry which is preliminary data.</text>
</comment>
<dbReference type="PROSITE" id="PS50158">
    <property type="entry name" value="ZF_CCHC"/>
    <property type="match status" value="1"/>
</dbReference>
<reference evidence="4" key="1">
    <citation type="journal article" date="2019" name="Sci. Rep.">
        <title>Draft genome of Tanacetum cinerariifolium, the natural source of mosquito coil.</title>
        <authorList>
            <person name="Yamashiro T."/>
            <person name="Shiraishi A."/>
            <person name="Satake H."/>
            <person name="Nakayama K."/>
        </authorList>
    </citation>
    <scope>NUCLEOTIDE SEQUENCE</scope>
</reference>
<accession>A0A699UXS7</accession>
<keyword evidence="1" id="KW-0862">Zinc</keyword>
<dbReference type="AlphaFoldDB" id="A0A699UXS7"/>